<dbReference type="RefSeq" id="WP_210209173.1">
    <property type="nucleotide sequence ID" value="NZ_QXDF01000001.1"/>
</dbReference>
<dbReference type="EMBL" id="QXDF01000001">
    <property type="protein sequence ID" value="RIA56577.1"/>
    <property type="molecule type" value="Genomic_DNA"/>
</dbReference>
<evidence type="ECO:0000313" key="1">
    <source>
        <dbReference type="EMBL" id="RIA56577.1"/>
    </source>
</evidence>
<dbReference type="InterPro" id="IPR010775">
    <property type="entry name" value="DUF1365"/>
</dbReference>
<dbReference type="Proteomes" id="UP000266273">
    <property type="component" value="Unassembled WGS sequence"/>
</dbReference>
<dbReference type="AlphaFoldDB" id="A0A397QAR5"/>
<protein>
    <recommendedName>
        <fullName evidence="3">DUF1365 family protein</fullName>
    </recommendedName>
</protein>
<evidence type="ECO:0000313" key="2">
    <source>
        <dbReference type="Proteomes" id="UP000266273"/>
    </source>
</evidence>
<dbReference type="PANTHER" id="PTHR33973">
    <property type="entry name" value="OS07G0153300 PROTEIN"/>
    <property type="match status" value="1"/>
</dbReference>
<evidence type="ECO:0008006" key="3">
    <source>
        <dbReference type="Google" id="ProtNLM"/>
    </source>
</evidence>
<accession>A0A397QAR5</accession>
<gene>
    <name evidence="1" type="ORF">BXY53_1683</name>
</gene>
<comment type="caution">
    <text evidence="1">The sequence shown here is derived from an EMBL/GenBank/DDBJ whole genome shotgun (WGS) entry which is preliminary data.</text>
</comment>
<sequence>MNMDSAAIYRGEVVHERLRPRHHKLRYRVFSLLVDLDHIAELGQRFRLFSHNRFNLFSFHDRDHGPGDGQDLAAHIRALLTQAGLSECRARILLLSYPRMLGYVFNPLSVYFCLDGAGRLGAIAYEVSNTFHERKTYLLAADRTDGRSLYQKCAKSFYVSPFNTARGTYSFHIQPPDERVGIGVALRDEQGPLMRAHFAGMHEPLNDATLARLALRYPLMTLKVIGGIHLEAFRLWWKGVPLVRRPAAPGYSVDFVPATASRAEPLVLDNAARPS</sequence>
<proteinExistence type="predicted"/>
<dbReference type="PANTHER" id="PTHR33973:SF4">
    <property type="entry name" value="OS07G0153300 PROTEIN"/>
    <property type="match status" value="1"/>
</dbReference>
<name>A0A397QAR5_9HYPH</name>
<reference evidence="1 2" key="1">
    <citation type="submission" date="2018-08" db="EMBL/GenBank/DDBJ databases">
        <title>Genomic Encyclopedia of Archaeal and Bacterial Type Strains, Phase II (KMG-II): from individual species to whole genera.</title>
        <authorList>
            <person name="Goeker M."/>
        </authorList>
    </citation>
    <scope>NUCLEOTIDE SEQUENCE [LARGE SCALE GENOMIC DNA]</scope>
    <source>
        <strain evidence="1 2">DSM 5002</strain>
    </source>
</reference>
<dbReference type="Pfam" id="PF07103">
    <property type="entry name" value="DUF1365"/>
    <property type="match status" value="1"/>
</dbReference>
<organism evidence="1 2">
    <name type="scientific">Dichotomicrobium thermohalophilum</name>
    <dbReference type="NCBI Taxonomy" id="933063"/>
    <lineage>
        <taxon>Bacteria</taxon>
        <taxon>Pseudomonadati</taxon>
        <taxon>Pseudomonadota</taxon>
        <taxon>Alphaproteobacteria</taxon>
        <taxon>Hyphomicrobiales</taxon>
        <taxon>Hyphomicrobiaceae</taxon>
        <taxon>Dichotomicrobium</taxon>
    </lineage>
</organism>
<keyword evidence="2" id="KW-1185">Reference proteome</keyword>